<dbReference type="GO" id="GO:0000160">
    <property type="term" value="P:phosphorelay signal transduction system"/>
    <property type="evidence" value="ECO:0007669"/>
    <property type="project" value="InterPro"/>
</dbReference>
<comment type="caution">
    <text evidence="4">The sequence shown here is derived from an EMBL/GenBank/DDBJ whole genome shotgun (WGS) entry which is preliminary data.</text>
</comment>
<evidence type="ECO:0000256" key="1">
    <source>
        <dbReference type="ARBA" id="ARBA00022553"/>
    </source>
</evidence>
<dbReference type="eggNOG" id="COG0784">
    <property type="taxonomic scope" value="Bacteria"/>
</dbReference>
<keyword evidence="5" id="KW-1185">Reference proteome</keyword>
<dbReference type="InterPro" id="IPR050595">
    <property type="entry name" value="Bact_response_regulator"/>
</dbReference>
<dbReference type="SUPFAM" id="SSF52172">
    <property type="entry name" value="CheY-like"/>
    <property type="match status" value="1"/>
</dbReference>
<dbReference type="OrthoDB" id="582170at2"/>
<reference evidence="4 5" key="1">
    <citation type="journal article" date="2010" name="J. Bacteriol.">
        <title>Genome sequences of Oceanicola granulosus HTCC2516(T) and Oceanicola batsensis HTCC2597(TDelta).</title>
        <authorList>
            <person name="Thrash J.C."/>
            <person name="Cho J.C."/>
            <person name="Vergin K.L."/>
            <person name="Giovannoni S.J."/>
        </authorList>
    </citation>
    <scope>NUCLEOTIDE SEQUENCE [LARGE SCALE GENOMIC DNA]</scope>
    <source>
        <strain evidence="5">ATCC BAA-861 / DSM 15982 / KCTC 12143 / HTCC2516</strain>
    </source>
</reference>
<proteinExistence type="predicted"/>
<evidence type="ECO:0000259" key="3">
    <source>
        <dbReference type="PROSITE" id="PS50110"/>
    </source>
</evidence>
<dbReference type="Gene3D" id="3.40.50.2300">
    <property type="match status" value="1"/>
</dbReference>
<dbReference type="PANTHER" id="PTHR44591:SF24">
    <property type="entry name" value="PROTEIN-GLUTAMATE METHYLESTERASE_PROTEIN-GLUTAMINE GLUTAMINASE 1"/>
    <property type="match status" value="1"/>
</dbReference>
<dbReference type="PANTHER" id="PTHR44591">
    <property type="entry name" value="STRESS RESPONSE REGULATOR PROTEIN 1"/>
    <property type="match status" value="1"/>
</dbReference>
<feature type="modified residue" description="4-aspartylphosphate" evidence="2">
    <location>
        <position position="65"/>
    </location>
</feature>
<organism evidence="4 5">
    <name type="scientific">Oceanicola granulosus (strain ATCC BAA-861 / DSM 15982 / KCTC 12143 / HTCC2516)</name>
    <dbReference type="NCBI Taxonomy" id="314256"/>
    <lineage>
        <taxon>Bacteria</taxon>
        <taxon>Pseudomonadati</taxon>
        <taxon>Pseudomonadota</taxon>
        <taxon>Alphaproteobacteria</taxon>
        <taxon>Rhodobacterales</taxon>
        <taxon>Roseobacteraceae</taxon>
        <taxon>Oceanicola</taxon>
    </lineage>
</organism>
<dbReference type="PROSITE" id="PS50110">
    <property type="entry name" value="RESPONSE_REGULATORY"/>
    <property type="match status" value="1"/>
</dbReference>
<evidence type="ECO:0000256" key="2">
    <source>
        <dbReference type="PROSITE-ProRule" id="PRU00169"/>
    </source>
</evidence>
<evidence type="ECO:0000313" key="5">
    <source>
        <dbReference type="Proteomes" id="UP000003635"/>
    </source>
</evidence>
<dbReference type="AlphaFoldDB" id="Q2CDY1"/>
<dbReference type="Proteomes" id="UP000003635">
    <property type="component" value="Unassembled WGS sequence"/>
</dbReference>
<sequence>MEAEKTTAARPSRPLVLVVDDEALLAMELEMVLDEAGFEVLGPAGSVSDALALIGGEHIDAAVLDVNLHDERSDDIADSLEACDVPFVFLTGHTREALPERHRHRPLIAKPFRESELLGHINSLVAQRSEQVS</sequence>
<feature type="domain" description="Response regulatory" evidence="3">
    <location>
        <begin position="15"/>
        <end position="125"/>
    </location>
</feature>
<dbReference type="InterPro" id="IPR011006">
    <property type="entry name" value="CheY-like_superfamily"/>
</dbReference>
<dbReference type="RefSeq" id="WP_007253545.1">
    <property type="nucleotide sequence ID" value="NZ_CH724107.1"/>
</dbReference>
<dbReference type="EMBL" id="AAOT01000021">
    <property type="protein sequence ID" value="EAR50847.1"/>
    <property type="molecule type" value="Genomic_DNA"/>
</dbReference>
<protein>
    <submittedName>
        <fullName evidence="4">Response regulator</fullName>
    </submittedName>
</protein>
<gene>
    <name evidence="4" type="ORF">OG2516_00050</name>
</gene>
<evidence type="ECO:0000313" key="4">
    <source>
        <dbReference type="EMBL" id="EAR50847.1"/>
    </source>
</evidence>
<dbReference type="InterPro" id="IPR001789">
    <property type="entry name" value="Sig_transdc_resp-reg_receiver"/>
</dbReference>
<dbReference type="HOGENOM" id="CLU_000445_69_11_5"/>
<dbReference type="Pfam" id="PF00072">
    <property type="entry name" value="Response_reg"/>
    <property type="match status" value="1"/>
</dbReference>
<keyword evidence="1 2" id="KW-0597">Phosphoprotein</keyword>
<dbReference type="SMART" id="SM00448">
    <property type="entry name" value="REC"/>
    <property type="match status" value="1"/>
</dbReference>
<name>Q2CDY1_OCEGH</name>
<accession>Q2CDY1</accession>
<dbReference type="STRING" id="314256.OG2516_00050"/>